<accession>A0AAD8P373</accession>
<name>A0AAD8P373_TARER</name>
<gene>
    <name evidence="2" type="ORF">QVD17_03251</name>
</gene>
<evidence type="ECO:0000313" key="2">
    <source>
        <dbReference type="EMBL" id="KAK1437460.1"/>
    </source>
</evidence>
<reference evidence="2" key="1">
    <citation type="journal article" date="2023" name="bioRxiv">
        <title>Improved chromosome-level genome assembly for marigold (Tagetes erecta).</title>
        <authorList>
            <person name="Jiang F."/>
            <person name="Yuan L."/>
            <person name="Wang S."/>
            <person name="Wang H."/>
            <person name="Xu D."/>
            <person name="Wang A."/>
            <person name="Fan W."/>
        </authorList>
    </citation>
    <scope>NUCLEOTIDE SEQUENCE</scope>
    <source>
        <strain evidence="2">WSJ</strain>
        <tissue evidence="2">Leaf</tissue>
    </source>
</reference>
<evidence type="ECO:0000256" key="1">
    <source>
        <dbReference type="SAM" id="MobiDB-lite"/>
    </source>
</evidence>
<dbReference type="Proteomes" id="UP001229421">
    <property type="component" value="Unassembled WGS sequence"/>
</dbReference>
<feature type="compositionally biased region" description="Polar residues" evidence="1">
    <location>
        <begin position="130"/>
        <end position="142"/>
    </location>
</feature>
<organism evidence="2 3">
    <name type="scientific">Tagetes erecta</name>
    <name type="common">African marigold</name>
    <dbReference type="NCBI Taxonomy" id="13708"/>
    <lineage>
        <taxon>Eukaryota</taxon>
        <taxon>Viridiplantae</taxon>
        <taxon>Streptophyta</taxon>
        <taxon>Embryophyta</taxon>
        <taxon>Tracheophyta</taxon>
        <taxon>Spermatophyta</taxon>
        <taxon>Magnoliopsida</taxon>
        <taxon>eudicotyledons</taxon>
        <taxon>Gunneridae</taxon>
        <taxon>Pentapetalae</taxon>
        <taxon>asterids</taxon>
        <taxon>campanulids</taxon>
        <taxon>Asterales</taxon>
        <taxon>Asteraceae</taxon>
        <taxon>Asteroideae</taxon>
        <taxon>Heliantheae alliance</taxon>
        <taxon>Tageteae</taxon>
        <taxon>Tagetes</taxon>
    </lineage>
</organism>
<comment type="caution">
    <text evidence="2">The sequence shown here is derived from an EMBL/GenBank/DDBJ whole genome shotgun (WGS) entry which is preliminary data.</text>
</comment>
<dbReference type="EMBL" id="JAUHHV010000001">
    <property type="protein sequence ID" value="KAK1437460.1"/>
    <property type="molecule type" value="Genomic_DNA"/>
</dbReference>
<protein>
    <submittedName>
        <fullName evidence="2">Uncharacterized protein</fullName>
    </submittedName>
</protein>
<feature type="region of interest" description="Disordered" evidence="1">
    <location>
        <begin position="106"/>
        <end position="142"/>
    </location>
</feature>
<proteinExistence type="predicted"/>
<sequence length="142" mass="16159">MYIPLKALKECTACLNRLVREQFKPEPNPVHLLGPNFSLLSSSQFNRCLTLFAALIGAHFFTHHGIRNHPERKQCPRQRRDGSGSCARLLQTMQAIVCIQYRIKSRRHQSPETPHSERKLPRGPPESESAAINSTQCTTKNQ</sequence>
<keyword evidence="3" id="KW-1185">Reference proteome</keyword>
<evidence type="ECO:0000313" key="3">
    <source>
        <dbReference type="Proteomes" id="UP001229421"/>
    </source>
</evidence>
<dbReference type="AlphaFoldDB" id="A0AAD8P373"/>